<dbReference type="InterPro" id="IPR014729">
    <property type="entry name" value="Rossmann-like_a/b/a_fold"/>
</dbReference>
<feature type="binding site" evidence="9">
    <location>
        <position position="100"/>
    </location>
    <ligand>
        <name>L-glutamine</name>
        <dbReference type="ChEBI" id="CHEBI:58359"/>
    </ligand>
</feature>
<dbReference type="InterPro" id="IPR006426">
    <property type="entry name" value="Asn_synth_AEB"/>
</dbReference>
<organism evidence="12 13">
    <name type="scientific">Winogradskyella pacifica</name>
    <dbReference type="NCBI Taxonomy" id="664642"/>
    <lineage>
        <taxon>Bacteria</taxon>
        <taxon>Pseudomonadati</taxon>
        <taxon>Bacteroidota</taxon>
        <taxon>Flavobacteriia</taxon>
        <taxon>Flavobacteriales</taxon>
        <taxon>Flavobacteriaceae</taxon>
        <taxon>Winogradskyella</taxon>
    </lineage>
</organism>
<feature type="site" description="Important for beta-aspartyl-AMP intermediate formation" evidence="10">
    <location>
        <position position="367"/>
    </location>
</feature>
<keyword evidence="5 9" id="KW-0067">ATP-binding</keyword>
<dbReference type="InterPro" id="IPR051786">
    <property type="entry name" value="ASN_synthetase/amidase"/>
</dbReference>
<comment type="catalytic activity">
    <reaction evidence="7">
        <text>L-aspartate + L-glutamine + ATP + H2O = L-asparagine + L-glutamate + AMP + diphosphate + H(+)</text>
        <dbReference type="Rhea" id="RHEA:12228"/>
        <dbReference type="ChEBI" id="CHEBI:15377"/>
        <dbReference type="ChEBI" id="CHEBI:15378"/>
        <dbReference type="ChEBI" id="CHEBI:29985"/>
        <dbReference type="ChEBI" id="CHEBI:29991"/>
        <dbReference type="ChEBI" id="CHEBI:30616"/>
        <dbReference type="ChEBI" id="CHEBI:33019"/>
        <dbReference type="ChEBI" id="CHEBI:58048"/>
        <dbReference type="ChEBI" id="CHEBI:58359"/>
        <dbReference type="ChEBI" id="CHEBI:456215"/>
        <dbReference type="EC" id="6.3.5.4"/>
    </reaction>
</comment>
<keyword evidence="4 9" id="KW-0547">Nucleotide-binding</keyword>
<keyword evidence="6 8" id="KW-0315">Glutamine amidotransferase</keyword>
<keyword evidence="8" id="KW-0061">Asparagine biosynthesis</keyword>
<dbReference type="NCBIfam" id="TIGR01536">
    <property type="entry name" value="asn_synth_AEB"/>
    <property type="match status" value="1"/>
</dbReference>
<dbReference type="InterPro" id="IPR001962">
    <property type="entry name" value="Asn_synthase"/>
</dbReference>
<evidence type="ECO:0000256" key="5">
    <source>
        <dbReference type="ARBA" id="ARBA00022840"/>
    </source>
</evidence>
<dbReference type="SUPFAM" id="SSF52402">
    <property type="entry name" value="Adenine nucleotide alpha hydrolases-like"/>
    <property type="match status" value="1"/>
</dbReference>
<evidence type="ECO:0000256" key="7">
    <source>
        <dbReference type="ARBA" id="ARBA00048741"/>
    </source>
</evidence>
<evidence type="ECO:0000256" key="3">
    <source>
        <dbReference type="ARBA" id="ARBA00012737"/>
    </source>
</evidence>
<evidence type="ECO:0000313" key="13">
    <source>
        <dbReference type="Proteomes" id="UP000256919"/>
    </source>
</evidence>
<dbReference type="PROSITE" id="PS51278">
    <property type="entry name" value="GATASE_TYPE_2"/>
    <property type="match status" value="1"/>
</dbReference>
<feature type="domain" description="Glutamine amidotransferase type-2" evidence="11">
    <location>
        <begin position="2"/>
        <end position="213"/>
    </location>
</feature>
<keyword evidence="8" id="KW-0028">Amino-acid biosynthesis</keyword>
<dbReference type="SUPFAM" id="SSF56235">
    <property type="entry name" value="N-terminal nucleophile aminohydrolases (Ntn hydrolases)"/>
    <property type="match status" value="1"/>
</dbReference>
<evidence type="ECO:0000256" key="9">
    <source>
        <dbReference type="PIRSR" id="PIRSR001589-2"/>
    </source>
</evidence>
<evidence type="ECO:0000256" key="4">
    <source>
        <dbReference type="ARBA" id="ARBA00022741"/>
    </source>
</evidence>
<reference evidence="12 13" key="1">
    <citation type="submission" date="2018-07" db="EMBL/GenBank/DDBJ databases">
        <title>Genomic Encyclopedia of Type Strains, Phase III (KMG-III): the genomes of soil and plant-associated and newly described type strains.</title>
        <authorList>
            <person name="Whitman W."/>
        </authorList>
    </citation>
    <scope>NUCLEOTIDE SEQUENCE [LARGE SCALE GENOMIC DNA]</scope>
    <source>
        <strain evidence="12 13">CECT 7948</strain>
    </source>
</reference>
<dbReference type="RefSeq" id="WP_115809615.1">
    <property type="nucleotide sequence ID" value="NZ_QREI01000003.1"/>
</dbReference>
<proteinExistence type="inferred from homology"/>
<dbReference type="InterPro" id="IPR017932">
    <property type="entry name" value="GATase_2_dom"/>
</dbReference>
<evidence type="ECO:0000256" key="6">
    <source>
        <dbReference type="ARBA" id="ARBA00022962"/>
    </source>
</evidence>
<evidence type="ECO:0000256" key="2">
    <source>
        <dbReference type="ARBA" id="ARBA00005752"/>
    </source>
</evidence>
<name>A0A3D9MYA6_9FLAO</name>
<comment type="pathway">
    <text evidence="1">Amino-acid biosynthesis; L-asparagine biosynthesis; L-asparagine from L-aspartate (L-Gln route): step 1/1.</text>
</comment>
<dbReference type="EC" id="6.3.5.4" evidence="3"/>
<comment type="similarity">
    <text evidence="2">Belongs to the asparagine synthetase family.</text>
</comment>
<dbReference type="EMBL" id="QREI01000003">
    <property type="protein sequence ID" value="REE25109.1"/>
    <property type="molecule type" value="Genomic_DNA"/>
</dbReference>
<dbReference type="InterPro" id="IPR029055">
    <property type="entry name" value="Ntn_hydrolases_N"/>
</dbReference>
<dbReference type="Gene3D" id="3.60.20.10">
    <property type="entry name" value="Glutamine Phosphoribosylpyrophosphate, subunit 1, domain 1"/>
    <property type="match status" value="1"/>
</dbReference>
<feature type="binding site" evidence="9">
    <location>
        <position position="291"/>
    </location>
    <ligand>
        <name>ATP</name>
        <dbReference type="ChEBI" id="CHEBI:30616"/>
    </ligand>
</feature>
<accession>A0A3D9MYA6</accession>
<dbReference type="PANTHER" id="PTHR43284:SF1">
    <property type="entry name" value="ASPARAGINE SYNTHETASE"/>
    <property type="match status" value="1"/>
</dbReference>
<evidence type="ECO:0000313" key="12">
    <source>
        <dbReference type="EMBL" id="REE25109.1"/>
    </source>
</evidence>
<dbReference type="Pfam" id="PF00733">
    <property type="entry name" value="Asn_synthase"/>
    <property type="match status" value="1"/>
</dbReference>
<protein>
    <recommendedName>
        <fullName evidence="3">asparagine synthase (glutamine-hydrolyzing)</fullName>
        <ecNumber evidence="3">6.3.5.4</ecNumber>
    </recommendedName>
</protein>
<evidence type="ECO:0000256" key="1">
    <source>
        <dbReference type="ARBA" id="ARBA00005187"/>
    </source>
</evidence>
<feature type="active site" description="For GATase activity" evidence="8">
    <location>
        <position position="2"/>
    </location>
</feature>
<sequence>MCGIAGFYNFNLSTEDKVHTLRQMLTRIKHRGPDESGIYISKATSLGSVRLNIVDLTTGTMPLSNADGSLWIVFNGEIFNHIELKEELLAKNHSFKTHSDTEVIVHLYEEYGPEFLNKLNGQFAIAIWDKYKQELFLARDRVGIRPLFYTTVGDAFVFASEIKSFLEFPEFNPKISAKALSEYFTFWTTLSANTAFEGVFELPPGSYMTINANSKTIKTYWELPISKPKDYKYNTLKEASEEFEFIFTDAVKLRLRADVQVAAYLSGGLDSSITTSFIKKITPDSLRTFSIGFTEKDFDESSFQNIARDYFKTDHSSIICSSKDISENFKDVVWHSEAPLLRTAPTPMSMLAKSVRDHNIKVVITGEGADELFGGYNIFKETKIKHFWAKDPQSKYRPLLLKKLYPYIPQISKANNTVLKLFFGFKLNETASPIYSHLLRWHNTSRINNYLSKDYKEAVHNYNPIAKIEKQLDAKFKDLDYLTKAQWIELHFFMSKYLLSSQGDRMAMANSVEGRYPFLDHRVIEFCMQLNPDLKLNGLNEKYLLKKLMKDRLPESILNRSKQAYRAPIQSAFFSEEMPPYLDAMLSEEKITEFGVFNAAYISKLKKKMILNKQVSEIDNMAITAVLSTQILYDLFINKSIPKLQESDLVILNKTILDESVI</sequence>
<dbReference type="GO" id="GO:0004066">
    <property type="term" value="F:asparagine synthase (glutamine-hydrolyzing) activity"/>
    <property type="evidence" value="ECO:0007669"/>
    <property type="project" value="UniProtKB-EC"/>
</dbReference>
<keyword evidence="13" id="KW-1185">Reference proteome</keyword>
<dbReference type="GO" id="GO:0006529">
    <property type="term" value="P:asparagine biosynthetic process"/>
    <property type="evidence" value="ECO:0007669"/>
    <property type="project" value="UniProtKB-KW"/>
</dbReference>
<dbReference type="PIRSF" id="PIRSF001589">
    <property type="entry name" value="Asn_synthetase_glu-h"/>
    <property type="match status" value="1"/>
</dbReference>
<evidence type="ECO:0000259" key="11">
    <source>
        <dbReference type="PROSITE" id="PS51278"/>
    </source>
</evidence>
<dbReference type="GO" id="GO:0005829">
    <property type="term" value="C:cytosol"/>
    <property type="evidence" value="ECO:0007669"/>
    <property type="project" value="TreeGrafter"/>
</dbReference>
<gene>
    <name evidence="12" type="ORF">DFQ09_103421</name>
</gene>
<dbReference type="AlphaFoldDB" id="A0A3D9MYA6"/>
<dbReference type="GO" id="GO:0005524">
    <property type="term" value="F:ATP binding"/>
    <property type="evidence" value="ECO:0007669"/>
    <property type="project" value="UniProtKB-KW"/>
</dbReference>
<dbReference type="OrthoDB" id="9763290at2"/>
<comment type="caution">
    <text evidence="12">The sequence shown here is derived from an EMBL/GenBank/DDBJ whole genome shotgun (WGS) entry which is preliminary data.</text>
</comment>
<dbReference type="PANTHER" id="PTHR43284">
    <property type="entry name" value="ASPARAGINE SYNTHETASE (GLUTAMINE-HYDROLYZING)"/>
    <property type="match status" value="1"/>
</dbReference>
<evidence type="ECO:0000256" key="10">
    <source>
        <dbReference type="PIRSR" id="PIRSR001589-3"/>
    </source>
</evidence>
<dbReference type="CDD" id="cd00712">
    <property type="entry name" value="AsnB"/>
    <property type="match status" value="1"/>
</dbReference>
<dbReference type="Proteomes" id="UP000256919">
    <property type="component" value="Unassembled WGS sequence"/>
</dbReference>
<dbReference type="Gene3D" id="3.40.50.620">
    <property type="entry name" value="HUPs"/>
    <property type="match status" value="1"/>
</dbReference>
<dbReference type="InterPro" id="IPR033738">
    <property type="entry name" value="AsnB_N"/>
</dbReference>
<evidence type="ECO:0000256" key="8">
    <source>
        <dbReference type="PIRSR" id="PIRSR001589-1"/>
    </source>
</evidence>
<dbReference type="CDD" id="cd01991">
    <property type="entry name" value="Asn_synthase_B_C"/>
    <property type="match status" value="1"/>
</dbReference>
<dbReference type="Pfam" id="PF13537">
    <property type="entry name" value="GATase_7"/>
    <property type="match status" value="1"/>
</dbReference>